<dbReference type="PANTHER" id="PTHR47331">
    <property type="entry name" value="PHD-TYPE DOMAIN-CONTAINING PROTEIN"/>
    <property type="match status" value="1"/>
</dbReference>
<evidence type="ECO:0000313" key="3">
    <source>
        <dbReference type="Proteomes" id="UP001152888"/>
    </source>
</evidence>
<sequence>MTESEVSDVRALIRRRGIFKAKLTLFEKYIHDVESLDDDTRGKSRIVELEQRINNSKALLSGFDEVQSQIECEHEENLEQSLDDNEVATSHCTLATMRNGILPTARVKAYSTANSKHHAVVRALLDCGSQSSFITSRLCEKLNLTKTKQKLAVSGINDKLTYANYKCDIIIKSSVGSYSFNLSCFVLDKITTDIPDAPINAKYLNIPVNIELADPEFYDPQSIDVLIGANAFWDLLSLGRINLGTNLPTLQNTRLGWVVPGSMDIPTTKSHCGLTRNILVQDQLAKFWEVEEVDPKKPWSVEETLCEEHFVNHLTTSEEGRYVVSLPLKDSPAKLGESRDIAVKRFISLERRLMTNEKFRKLYIDFLDQYGNLGHVTEITCDGKDDTEYFMPHHGVLKESSCTTKLRVMFNASMPTSSGLPLHDLQMTGSIIQQDLFNIIIRFRLRSVVQSSDIKMMYRQVLMNPDQRKLQKIVWRSNPNEPLKTFQLNTVTYGTTAASFLAIRCLHQIADECETGHPTISKIIRNDMYVDDVLTSVNTEDEACYIKDQISRILLQRGFELRKWKSNSKNLTNDSGKEYSQNIVEFSANKDHETKTLGLSWKCDQDVLKYKINVNKVQHTQVTKRTILSRISTIFDPLGLVSPCIIIGKILLQKLWSEKLTWDQPLPSHVLKAWSEFSTDLDALNHLLVERQVTCTNPSYIALHAFADSSESSYGACVYVVSKNAKGTASSNLLCAKSKVAPLKSLTMPRLELCTTLVLSQLTEKVINTLDIKFAHVYCWSDSAIVLGWLQTSPNLLKPFVANRVAEIQRLTETFEWRHVPTCDNPADIVSRGLNPKQLLHSKLWFHGPSWLSSPDDWPIMASGLERVKFGYKDYEQKLRKWFDDCNLMTSKNTLLM</sequence>
<evidence type="ECO:0000313" key="2">
    <source>
        <dbReference type="EMBL" id="CAH2006544.1"/>
    </source>
</evidence>
<comment type="caution">
    <text evidence="2">The sequence shown here is derived from an EMBL/GenBank/DDBJ whole genome shotgun (WGS) entry which is preliminary data.</text>
</comment>
<keyword evidence="3" id="KW-1185">Reference proteome</keyword>
<dbReference type="PANTHER" id="PTHR47331:SF1">
    <property type="entry name" value="GAG-LIKE PROTEIN"/>
    <property type="match status" value="1"/>
</dbReference>
<proteinExistence type="predicted"/>
<feature type="domain" description="DUF1758" evidence="1">
    <location>
        <begin position="113"/>
        <end position="258"/>
    </location>
</feature>
<reference evidence="2" key="1">
    <citation type="submission" date="2022-03" db="EMBL/GenBank/DDBJ databases">
        <authorList>
            <person name="Sayadi A."/>
        </authorList>
    </citation>
    <scope>NUCLEOTIDE SEQUENCE</scope>
</reference>
<dbReference type="AlphaFoldDB" id="A0A9P0Q514"/>
<dbReference type="SUPFAM" id="SSF50630">
    <property type="entry name" value="Acid proteases"/>
    <property type="match status" value="1"/>
</dbReference>
<dbReference type="Gene3D" id="2.40.70.10">
    <property type="entry name" value="Acid Proteases"/>
    <property type="match status" value="1"/>
</dbReference>
<dbReference type="GO" id="GO:0071897">
    <property type="term" value="P:DNA biosynthetic process"/>
    <property type="evidence" value="ECO:0007669"/>
    <property type="project" value="UniProtKB-ARBA"/>
</dbReference>
<dbReference type="Pfam" id="PF05380">
    <property type="entry name" value="Peptidase_A17"/>
    <property type="match status" value="1"/>
</dbReference>
<organism evidence="2 3">
    <name type="scientific">Acanthoscelides obtectus</name>
    <name type="common">Bean weevil</name>
    <name type="synonym">Bruchus obtectus</name>
    <dbReference type="NCBI Taxonomy" id="200917"/>
    <lineage>
        <taxon>Eukaryota</taxon>
        <taxon>Metazoa</taxon>
        <taxon>Ecdysozoa</taxon>
        <taxon>Arthropoda</taxon>
        <taxon>Hexapoda</taxon>
        <taxon>Insecta</taxon>
        <taxon>Pterygota</taxon>
        <taxon>Neoptera</taxon>
        <taxon>Endopterygota</taxon>
        <taxon>Coleoptera</taxon>
        <taxon>Polyphaga</taxon>
        <taxon>Cucujiformia</taxon>
        <taxon>Chrysomeloidea</taxon>
        <taxon>Chrysomelidae</taxon>
        <taxon>Bruchinae</taxon>
        <taxon>Bruchini</taxon>
        <taxon>Acanthoscelides</taxon>
    </lineage>
</organism>
<dbReference type="InterPro" id="IPR021109">
    <property type="entry name" value="Peptidase_aspartic_dom_sf"/>
</dbReference>
<dbReference type="InterPro" id="IPR043502">
    <property type="entry name" value="DNA/RNA_pol_sf"/>
</dbReference>
<name>A0A9P0Q514_ACAOB</name>
<accession>A0A9P0Q514</accession>
<dbReference type="InterPro" id="IPR008737">
    <property type="entry name" value="DUF1758"/>
</dbReference>
<dbReference type="Proteomes" id="UP001152888">
    <property type="component" value="Unassembled WGS sequence"/>
</dbReference>
<gene>
    <name evidence="2" type="ORF">ACAOBT_LOCUS29144</name>
</gene>
<dbReference type="EMBL" id="CAKOFQ010007692">
    <property type="protein sequence ID" value="CAH2006544.1"/>
    <property type="molecule type" value="Genomic_DNA"/>
</dbReference>
<dbReference type="Pfam" id="PF05585">
    <property type="entry name" value="DUF1758"/>
    <property type="match status" value="1"/>
</dbReference>
<protein>
    <recommendedName>
        <fullName evidence="1">DUF1758 domain-containing protein</fullName>
    </recommendedName>
</protein>
<dbReference type="InterPro" id="IPR008042">
    <property type="entry name" value="Retrotrans_Pao"/>
</dbReference>
<evidence type="ECO:0000259" key="1">
    <source>
        <dbReference type="Pfam" id="PF05585"/>
    </source>
</evidence>
<dbReference type="CDD" id="cd00303">
    <property type="entry name" value="retropepsin_like"/>
    <property type="match status" value="1"/>
</dbReference>
<dbReference type="SUPFAM" id="SSF56672">
    <property type="entry name" value="DNA/RNA polymerases"/>
    <property type="match status" value="1"/>
</dbReference>
<dbReference type="OrthoDB" id="7764418at2759"/>